<dbReference type="GO" id="GO:0005737">
    <property type="term" value="C:cytoplasm"/>
    <property type="evidence" value="ECO:0007669"/>
    <property type="project" value="UniProtKB-SubCell"/>
</dbReference>
<dbReference type="GO" id="GO:0005524">
    <property type="term" value="F:ATP binding"/>
    <property type="evidence" value="ECO:0007669"/>
    <property type="project" value="InterPro"/>
</dbReference>
<comment type="subcellular location">
    <subcellularLocation>
        <location evidence="2">Cytoplasm</location>
    </subcellularLocation>
</comment>
<dbReference type="GO" id="GO:0006419">
    <property type="term" value="P:alanyl-tRNA aminoacylation"/>
    <property type="evidence" value="ECO:0007669"/>
    <property type="project" value="InterPro"/>
</dbReference>
<dbReference type="SUPFAM" id="SSF55186">
    <property type="entry name" value="ThrRS/AlaRS common domain"/>
    <property type="match status" value="1"/>
</dbReference>
<evidence type="ECO:0000313" key="6">
    <source>
        <dbReference type="Proteomes" id="UP000654922"/>
    </source>
</evidence>
<evidence type="ECO:0000259" key="4">
    <source>
        <dbReference type="PROSITE" id="PS50860"/>
    </source>
</evidence>
<name>A0A8H6Q2B5_9EURO</name>
<dbReference type="PANTHER" id="PTHR43462">
    <property type="entry name" value="ALANYL-TRNA EDITING PROTEIN"/>
    <property type="match status" value="1"/>
</dbReference>
<dbReference type="InterPro" id="IPR009000">
    <property type="entry name" value="Transl_B-barrel_sf"/>
</dbReference>
<dbReference type="PROSITE" id="PS50860">
    <property type="entry name" value="AA_TRNA_LIGASE_II_ALA"/>
    <property type="match status" value="1"/>
</dbReference>
<dbReference type="InterPro" id="IPR012947">
    <property type="entry name" value="tRNA_SAD"/>
</dbReference>
<dbReference type="InterPro" id="IPR018163">
    <property type="entry name" value="Thr/Ala-tRNA-synth_IIc_edit"/>
</dbReference>
<comment type="similarity">
    <text evidence="3">Belongs to the class-II aminoacyl-tRNA synthetase family. Alax-L subfamily.</text>
</comment>
<organism evidence="5 6">
    <name type="scientific">Aspergillus felis</name>
    <dbReference type="NCBI Taxonomy" id="1287682"/>
    <lineage>
        <taxon>Eukaryota</taxon>
        <taxon>Fungi</taxon>
        <taxon>Dikarya</taxon>
        <taxon>Ascomycota</taxon>
        <taxon>Pezizomycotina</taxon>
        <taxon>Eurotiomycetes</taxon>
        <taxon>Eurotiomycetidae</taxon>
        <taxon>Eurotiales</taxon>
        <taxon>Aspergillaceae</taxon>
        <taxon>Aspergillus</taxon>
        <taxon>Aspergillus subgen. Fumigati</taxon>
    </lineage>
</organism>
<dbReference type="Gene3D" id="3.30.980.10">
    <property type="entry name" value="Threonyl-trna Synthetase, Chain A, domain 2"/>
    <property type="match status" value="1"/>
</dbReference>
<dbReference type="Proteomes" id="UP000654922">
    <property type="component" value="Unassembled WGS sequence"/>
</dbReference>
<evidence type="ECO:0000256" key="2">
    <source>
        <dbReference type="ARBA" id="ARBA00004496"/>
    </source>
</evidence>
<evidence type="ECO:0000256" key="3">
    <source>
        <dbReference type="ARBA" id="ARBA00008429"/>
    </source>
</evidence>
<protein>
    <recommendedName>
        <fullName evidence="4">Alanyl-transfer RNA synthetases family profile domain-containing protein</fullName>
    </recommendedName>
</protein>
<dbReference type="Gene3D" id="2.40.30.130">
    <property type="match status" value="1"/>
</dbReference>
<dbReference type="InterPro" id="IPR051335">
    <property type="entry name" value="Alanyl-tRNA_Editing_Enzymes"/>
</dbReference>
<accession>A0A8H6Q2B5</accession>
<dbReference type="AlphaFoldDB" id="A0A8H6Q2B5"/>
<dbReference type="Pfam" id="PF01411">
    <property type="entry name" value="tRNA-synt_2c"/>
    <property type="match status" value="1"/>
</dbReference>
<proteinExistence type="inferred from homology"/>
<dbReference type="EMBL" id="JACBAE010001330">
    <property type="protein sequence ID" value="KAF7164524.1"/>
    <property type="molecule type" value="Genomic_DNA"/>
</dbReference>
<dbReference type="InterPro" id="IPR018164">
    <property type="entry name" value="Ala-tRNA-synth_IIc_N"/>
</dbReference>
<dbReference type="GO" id="GO:0003676">
    <property type="term" value="F:nucleic acid binding"/>
    <property type="evidence" value="ECO:0007669"/>
    <property type="project" value="InterPro"/>
</dbReference>
<dbReference type="FunFam" id="3.30.980.10:FF:000008">
    <property type="entry name" value="Similar to alanyl-tRNA synthetase"/>
    <property type="match status" value="1"/>
</dbReference>
<evidence type="ECO:0000256" key="1">
    <source>
        <dbReference type="ARBA" id="ARBA00001947"/>
    </source>
</evidence>
<dbReference type="OrthoDB" id="288942at2759"/>
<dbReference type="GO" id="GO:0004813">
    <property type="term" value="F:alanine-tRNA ligase activity"/>
    <property type="evidence" value="ECO:0007669"/>
    <property type="project" value="InterPro"/>
</dbReference>
<dbReference type="Pfam" id="PF07973">
    <property type="entry name" value="tRNA_SAD"/>
    <property type="match status" value="1"/>
</dbReference>
<sequence length="271" mass="29819">MSTLATARTVPVYQKRASIHELVTKIISCQSINSLSETDLRLFKGAEEGDYVIVTEETIFHPQGGGQPSDNGQMKSERNHNASFEVKNVRKSTDNRIYHLGKFSDEAQSIQEGEVVIQKIDTAKRNYHSRYHTAGHVLGLAVRQLKDRIGSVSEVKANHAPGMACVEFRGLIAGEHKAIIQDTVNQLVQRNLSVNVDWWGEEKAKAQCVALPEGFAVPSDGNIRVVDIEGAGAYPCGGTHLPTTQDIGRIIVRKISRQKGITKVSYDVTDV</sequence>
<evidence type="ECO:0000313" key="5">
    <source>
        <dbReference type="EMBL" id="KAF7164524.1"/>
    </source>
</evidence>
<dbReference type="PANTHER" id="PTHR43462:SF2">
    <property type="entry name" value="THREONYL AND ALANYL TRNA SYNTHETASE SECOND ADDITIONAL DOMAIN-CONTAINING PROTEIN"/>
    <property type="match status" value="1"/>
</dbReference>
<comment type="cofactor">
    <cofactor evidence="1">
        <name>Zn(2+)</name>
        <dbReference type="ChEBI" id="CHEBI:29105"/>
    </cofactor>
</comment>
<dbReference type="SUPFAM" id="SSF50447">
    <property type="entry name" value="Translation proteins"/>
    <property type="match status" value="1"/>
</dbReference>
<reference evidence="5" key="1">
    <citation type="submission" date="2020-06" db="EMBL/GenBank/DDBJ databases">
        <title>Draft genome sequences of strains closely related to Aspergillus parafelis and Aspergillus hiratsukae.</title>
        <authorList>
            <person name="Dos Santos R.A.C."/>
            <person name="Rivero-Menendez O."/>
            <person name="Steenwyk J.L."/>
            <person name="Mead M.E."/>
            <person name="Goldman G.H."/>
            <person name="Alastruey-Izquierdo A."/>
            <person name="Rokas A."/>
        </authorList>
    </citation>
    <scope>NUCLEOTIDE SEQUENCE</scope>
    <source>
        <strain evidence="5">CNM-CM5623</strain>
    </source>
</reference>
<feature type="domain" description="Alanyl-transfer RNA synthetases family profile" evidence="4">
    <location>
        <begin position="1"/>
        <end position="252"/>
    </location>
</feature>
<dbReference type="SMART" id="SM00863">
    <property type="entry name" value="tRNA_SAD"/>
    <property type="match status" value="1"/>
</dbReference>
<dbReference type="InterPro" id="IPR018165">
    <property type="entry name" value="Ala-tRNA-synth_IIc_core"/>
</dbReference>
<gene>
    <name evidence="5" type="ORF">CNMCM5623_009021</name>
</gene>
<comment type="caution">
    <text evidence="5">The sequence shown here is derived from an EMBL/GenBank/DDBJ whole genome shotgun (WGS) entry which is preliminary data.</text>
</comment>